<evidence type="ECO:0000256" key="4">
    <source>
        <dbReference type="ARBA" id="ARBA00022801"/>
    </source>
</evidence>
<dbReference type="Gene3D" id="3.30.420.140">
    <property type="entry name" value="YqgF/RNase H-like domain"/>
    <property type="match status" value="1"/>
</dbReference>
<dbReference type="CDD" id="cd16964">
    <property type="entry name" value="YqgF"/>
    <property type="match status" value="1"/>
</dbReference>
<reference evidence="7 8" key="1">
    <citation type="journal article" date="2016" name="Nat. Commun.">
        <title>Thousands of microbial genomes shed light on interconnected biogeochemical processes in an aquifer system.</title>
        <authorList>
            <person name="Anantharaman K."/>
            <person name="Brown C.T."/>
            <person name="Hug L.A."/>
            <person name="Sharon I."/>
            <person name="Castelle C.J."/>
            <person name="Probst A.J."/>
            <person name="Thomas B.C."/>
            <person name="Singh A."/>
            <person name="Wilkins M.J."/>
            <person name="Karaoz U."/>
            <person name="Brodie E.L."/>
            <person name="Williams K.H."/>
            <person name="Hubbard S.S."/>
            <person name="Banfield J.F."/>
        </authorList>
    </citation>
    <scope>NUCLEOTIDE SEQUENCE [LARGE SCALE GENOMIC DNA]</scope>
</reference>
<dbReference type="EC" id="3.1.-.-" evidence="5"/>
<comment type="function">
    <text evidence="5">Could be a nuclease involved in processing of the 5'-end of pre-16S rRNA.</text>
</comment>
<dbReference type="InterPro" id="IPR012337">
    <property type="entry name" value="RNaseH-like_sf"/>
</dbReference>
<dbReference type="InterPro" id="IPR006641">
    <property type="entry name" value="YqgF/RNaseH-like_dom"/>
</dbReference>
<evidence type="ECO:0000256" key="3">
    <source>
        <dbReference type="ARBA" id="ARBA00022722"/>
    </source>
</evidence>
<proteinExistence type="inferred from homology"/>
<protein>
    <recommendedName>
        <fullName evidence="5">Putative pre-16S rRNA nuclease</fullName>
        <ecNumber evidence="5">3.1.-.-</ecNumber>
    </recommendedName>
</protein>
<sequence length="128" mass="13712">MNDTPATLLGIDFGLSQVGFALARGGIAGPLGSCATNNAVENVQEIIRKEQPEMIVIGLPTGSLQKDIKAFGEDLKKLTGLKVAFIDELNTTEKAAITVSEHTYPGADDHSLAAKFILEHFLESHHQI</sequence>
<keyword evidence="4 5" id="KW-0378">Hydrolase</keyword>
<gene>
    <name evidence="7" type="ORF">A3A70_00175</name>
</gene>
<feature type="domain" description="YqgF/RNase H-like" evidence="6">
    <location>
        <begin position="6"/>
        <end position="95"/>
    </location>
</feature>
<dbReference type="PANTHER" id="PTHR33317:SF4">
    <property type="entry name" value="POLYNUCLEOTIDYL TRANSFERASE, RIBONUCLEASE H-LIKE SUPERFAMILY PROTEIN"/>
    <property type="match status" value="1"/>
</dbReference>
<evidence type="ECO:0000256" key="5">
    <source>
        <dbReference type="HAMAP-Rule" id="MF_00651"/>
    </source>
</evidence>
<evidence type="ECO:0000256" key="2">
    <source>
        <dbReference type="ARBA" id="ARBA00022517"/>
    </source>
</evidence>
<evidence type="ECO:0000313" key="7">
    <source>
        <dbReference type="EMBL" id="OGC59078.1"/>
    </source>
</evidence>
<dbReference type="GO" id="GO:0016788">
    <property type="term" value="F:hydrolase activity, acting on ester bonds"/>
    <property type="evidence" value="ECO:0007669"/>
    <property type="project" value="UniProtKB-UniRule"/>
</dbReference>
<name>A0A1F4VQ25_UNCKA</name>
<organism evidence="7 8">
    <name type="scientific">candidate division WWE3 bacterium RIFCSPLOWO2_01_FULL_42_11</name>
    <dbReference type="NCBI Taxonomy" id="1802627"/>
    <lineage>
        <taxon>Bacteria</taxon>
        <taxon>Katanobacteria</taxon>
    </lineage>
</organism>
<dbReference type="Pfam" id="PF03652">
    <property type="entry name" value="RuvX"/>
    <property type="match status" value="1"/>
</dbReference>
<accession>A0A1F4VQ25</accession>
<dbReference type="InterPro" id="IPR005227">
    <property type="entry name" value="YqgF"/>
</dbReference>
<evidence type="ECO:0000256" key="1">
    <source>
        <dbReference type="ARBA" id="ARBA00022490"/>
    </source>
</evidence>
<dbReference type="PANTHER" id="PTHR33317">
    <property type="entry name" value="POLYNUCLEOTIDYL TRANSFERASE, RIBONUCLEASE H-LIKE SUPERFAMILY PROTEIN"/>
    <property type="match status" value="1"/>
</dbReference>
<comment type="similarity">
    <text evidence="5">Belongs to the YqgF HJR family.</text>
</comment>
<comment type="subcellular location">
    <subcellularLocation>
        <location evidence="5">Cytoplasm</location>
    </subcellularLocation>
</comment>
<dbReference type="Proteomes" id="UP000178964">
    <property type="component" value="Unassembled WGS sequence"/>
</dbReference>
<dbReference type="EMBL" id="MEVK01000024">
    <property type="protein sequence ID" value="OGC59078.1"/>
    <property type="molecule type" value="Genomic_DNA"/>
</dbReference>
<dbReference type="AlphaFoldDB" id="A0A1F4VQ25"/>
<dbReference type="GO" id="GO:0000967">
    <property type="term" value="P:rRNA 5'-end processing"/>
    <property type="evidence" value="ECO:0007669"/>
    <property type="project" value="UniProtKB-UniRule"/>
</dbReference>
<dbReference type="InterPro" id="IPR037027">
    <property type="entry name" value="YqgF/RNaseH-like_dom_sf"/>
</dbReference>
<comment type="caution">
    <text evidence="7">The sequence shown here is derived from an EMBL/GenBank/DDBJ whole genome shotgun (WGS) entry which is preliminary data.</text>
</comment>
<dbReference type="SMART" id="SM00732">
    <property type="entry name" value="YqgFc"/>
    <property type="match status" value="1"/>
</dbReference>
<keyword evidence="3 5" id="KW-0540">Nuclease</keyword>
<keyword evidence="2 5" id="KW-0690">Ribosome biogenesis</keyword>
<dbReference type="GO" id="GO:0004518">
    <property type="term" value="F:nuclease activity"/>
    <property type="evidence" value="ECO:0007669"/>
    <property type="project" value="UniProtKB-KW"/>
</dbReference>
<dbReference type="HAMAP" id="MF_00651">
    <property type="entry name" value="Nuclease_YqgF"/>
    <property type="match status" value="1"/>
</dbReference>
<evidence type="ECO:0000313" key="8">
    <source>
        <dbReference type="Proteomes" id="UP000178964"/>
    </source>
</evidence>
<dbReference type="SUPFAM" id="SSF53098">
    <property type="entry name" value="Ribonuclease H-like"/>
    <property type="match status" value="1"/>
</dbReference>
<evidence type="ECO:0000259" key="6">
    <source>
        <dbReference type="SMART" id="SM00732"/>
    </source>
</evidence>
<keyword evidence="1 5" id="KW-0963">Cytoplasm</keyword>
<dbReference type="STRING" id="1802627.A3A70_00175"/>
<dbReference type="GO" id="GO:0005737">
    <property type="term" value="C:cytoplasm"/>
    <property type="evidence" value="ECO:0007669"/>
    <property type="project" value="UniProtKB-SubCell"/>
</dbReference>